<dbReference type="InterPro" id="IPR024932">
    <property type="entry name" value="ApbE"/>
</dbReference>
<evidence type="ECO:0000256" key="4">
    <source>
        <dbReference type="ARBA" id="ARBA00022630"/>
    </source>
</evidence>
<evidence type="ECO:0000256" key="2">
    <source>
        <dbReference type="ARBA" id="ARBA00011955"/>
    </source>
</evidence>
<keyword evidence="5 11" id="KW-0808">Transferase</keyword>
<dbReference type="EC" id="2.7.1.180" evidence="2"/>
<comment type="cofactor">
    <cofactor evidence="1">
        <name>Mg(2+)</name>
        <dbReference type="ChEBI" id="CHEBI:18420"/>
    </cofactor>
</comment>
<name>A0A955RLT2_9BACT</name>
<proteinExistence type="predicted"/>
<dbReference type="EMBL" id="JAGQLF010000110">
    <property type="protein sequence ID" value="MCA9387386.1"/>
    <property type="molecule type" value="Genomic_DNA"/>
</dbReference>
<keyword evidence="6" id="KW-0479">Metal-binding</keyword>
<dbReference type="AlphaFoldDB" id="A0A955RLT2"/>
<dbReference type="Gene3D" id="3.10.520.10">
    <property type="entry name" value="ApbE-like domains"/>
    <property type="match status" value="1"/>
</dbReference>
<evidence type="ECO:0000256" key="9">
    <source>
        <dbReference type="ARBA" id="ARBA00031306"/>
    </source>
</evidence>
<reference evidence="11" key="2">
    <citation type="journal article" date="2021" name="Microbiome">
        <title>Successional dynamics and alternative stable states in a saline activated sludge microbial community over 9 years.</title>
        <authorList>
            <person name="Wang Y."/>
            <person name="Ye J."/>
            <person name="Ju F."/>
            <person name="Liu L."/>
            <person name="Boyd J.A."/>
            <person name="Deng Y."/>
            <person name="Parks D.H."/>
            <person name="Jiang X."/>
            <person name="Yin X."/>
            <person name="Woodcroft B.J."/>
            <person name="Tyson G.W."/>
            <person name="Hugenholtz P."/>
            <person name="Polz M.F."/>
            <person name="Zhang T."/>
        </authorList>
    </citation>
    <scope>NUCLEOTIDE SEQUENCE</scope>
    <source>
        <strain evidence="11">HKST-UBA09</strain>
    </source>
</reference>
<evidence type="ECO:0000313" key="11">
    <source>
        <dbReference type="EMBL" id="MCA9387386.1"/>
    </source>
</evidence>
<gene>
    <name evidence="11" type="ORF">KC669_05125</name>
</gene>
<comment type="catalytic activity">
    <reaction evidence="10">
        <text>L-threonyl-[protein] + FAD = FMN-L-threonyl-[protein] + AMP + H(+)</text>
        <dbReference type="Rhea" id="RHEA:36847"/>
        <dbReference type="Rhea" id="RHEA-COMP:11060"/>
        <dbReference type="Rhea" id="RHEA-COMP:11061"/>
        <dbReference type="ChEBI" id="CHEBI:15378"/>
        <dbReference type="ChEBI" id="CHEBI:30013"/>
        <dbReference type="ChEBI" id="CHEBI:57692"/>
        <dbReference type="ChEBI" id="CHEBI:74257"/>
        <dbReference type="ChEBI" id="CHEBI:456215"/>
        <dbReference type="EC" id="2.7.1.180"/>
    </reaction>
</comment>
<evidence type="ECO:0000256" key="1">
    <source>
        <dbReference type="ARBA" id="ARBA00001946"/>
    </source>
</evidence>
<dbReference type="GO" id="GO:0046872">
    <property type="term" value="F:metal ion binding"/>
    <property type="evidence" value="ECO:0007669"/>
    <property type="project" value="UniProtKB-KW"/>
</dbReference>
<evidence type="ECO:0000256" key="10">
    <source>
        <dbReference type="ARBA" id="ARBA00048540"/>
    </source>
</evidence>
<evidence type="ECO:0000256" key="6">
    <source>
        <dbReference type="ARBA" id="ARBA00022723"/>
    </source>
</evidence>
<dbReference type="PANTHER" id="PTHR30040:SF2">
    <property type="entry name" value="FAD:PROTEIN FMN TRANSFERASE"/>
    <property type="match status" value="1"/>
</dbReference>
<dbReference type="SUPFAM" id="SSF143631">
    <property type="entry name" value="ApbE-like"/>
    <property type="match status" value="1"/>
</dbReference>
<keyword evidence="4" id="KW-0285">Flavoprotein</keyword>
<dbReference type="Pfam" id="PF02424">
    <property type="entry name" value="ApbE"/>
    <property type="match status" value="1"/>
</dbReference>
<feature type="non-terminal residue" evidence="11">
    <location>
        <position position="1"/>
    </location>
</feature>
<evidence type="ECO:0000256" key="7">
    <source>
        <dbReference type="ARBA" id="ARBA00022827"/>
    </source>
</evidence>
<reference evidence="11" key="1">
    <citation type="submission" date="2020-04" db="EMBL/GenBank/DDBJ databases">
        <authorList>
            <person name="Zhang T."/>
        </authorList>
    </citation>
    <scope>NUCLEOTIDE SEQUENCE</scope>
    <source>
        <strain evidence="11">HKST-UBA09</strain>
    </source>
</reference>
<accession>A0A955RLT2</accession>
<evidence type="ECO:0000256" key="8">
    <source>
        <dbReference type="ARBA" id="ARBA00022842"/>
    </source>
</evidence>
<evidence type="ECO:0000256" key="3">
    <source>
        <dbReference type="ARBA" id="ARBA00016337"/>
    </source>
</evidence>
<comment type="caution">
    <text evidence="11">The sequence shown here is derived from an EMBL/GenBank/DDBJ whole genome shotgun (WGS) entry which is preliminary data.</text>
</comment>
<evidence type="ECO:0000256" key="5">
    <source>
        <dbReference type="ARBA" id="ARBA00022679"/>
    </source>
</evidence>
<protein>
    <recommendedName>
        <fullName evidence="3">FAD:protein FMN transferase</fullName>
        <ecNumber evidence="2">2.7.1.180</ecNumber>
    </recommendedName>
    <alternativeName>
        <fullName evidence="9">Flavin transferase</fullName>
    </alternativeName>
</protein>
<sequence>TGELANPPENLLHMIDLGQKLNQFSEGHFNLAIGNTLESIGYDKDYSFKQKNGVANSTEHWLLEKSKKILKITKGTQLDFGSFGKGYLVDILHSKLSKNFQEVLVNAGGDIRYSNLNNQPKKFILENPFDTSQYIGTINLANGGIASSSTNRRRWKDESTGKIFTHLKSFKTDDEYKTENILAVYTKSDSAEIADAISTLLFISPSHLHAKIEAEFNTDYLIVLENGKFLKSKNYPGILNT</sequence>
<organism evidence="11 12">
    <name type="scientific">Candidatus Dojkabacteria bacterium</name>
    <dbReference type="NCBI Taxonomy" id="2099670"/>
    <lineage>
        <taxon>Bacteria</taxon>
        <taxon>Candidatus Dojkabacteria</taxon>
    </lineage>
</organism>
<dbReference type="Proteomes" id="UP000714915">
    <property type="component" value="Unassembled WGS sequence"/>
</dbReference>
<dbReference type="InterPro" id="IPR003374">
    <property type="entry name" value="ApbE-like_sf"/>
</dbReference>
<evidence type="ECO:0000313" key="12">
    <source>
        <dbReference type="Proteomes" id="UP000714915"/>
    </source>
</evidence>
<keyword evidence="7" id="KW-0274">FAD</keyword>
<dbReference type="PANTHER" id="PTHR30040">
    <property type="entry name" value="THIAMINE BIOSYNTHESIS LIPOPROTEIN APBE"/>
    <property type="match status" value="1"/>
</dbReference>
<keyword evidence="8" id="KW-0460">Magnesium</keyword>
<dbReference type="GO" id="GO:0016740">
    <property type="term" value="F:transferase activity"/>
    <property type="evidence" value="ECO:0007669"/>
    <property type="project" value="UniProtKB-KW"/>
</dbReference>